<keyword evidence="5" id="KW-0653">Protein transport</keyword>
<evidence type="ECO:0000256" key="8">
    <source>
        <dbReference type="ARBA" id="ARBA00023242"/>
    </source>
</evidence>
<keyword evidence="15" id="KW-1133">Transmembrane helix</keyword>
<evidence type="ECO:0000256" key="7">
    <source>
        <dbReference type="ARBA" id="ARBA00023132"/>
    </source>
</evidence>
<evidence type="ECO:0000256" key="2">
    <source>
        <dbReference type="ARBA" id="ARBA00011056"/>
    </source>
</evidence>
<evidence type="ECO:0000256" key="5">
    <source>
        <dbReference type="ARBA" id="ARBA00022927"/>
    </source>
</evidence>
<evidence type="ECO:0000256" key="10">
    <source>
        <dbReference type="ARBA" id="ARBA00026227"/>
    </source>
</evidence>
<sequence length="1025" mass="115288">MPRAFHHHYPDNDSALSDEPEDGRNYGHVHQYPRRISPDYLEEDEVPIPVRPPRTRAISDNRRYNVNRAPSPDYTSNDDRAPSDRDLSEYSMEIETKVPQNHYAEPRAPLPESHYKSNLQMAGIYKSPSELSYHTYKSAGGPPRSMRSGVAPSESATVKTKTSRYGRIQVDTVAAPHPYCPNTKGTCCLMVLFNLALIIIVLGFIVVLQIRDPPPLWYFGFCMLIFGFCTLVGTLVYCVYVCRDRPDPNTLPYGELYWTHHWRRSLNFGQKPKQNEIFYPPDDAHSFRSSPRHEDAYSNYSYGGHSTPGRTHRETVPKPTDYYGNYESRTHQEHSTSFVMEDDVSLVQTGNVSPVLLSALQVGRFKRLSYDKSGALSERQSTISCVIRTQTMRISLKKECHISPGRTLYRADEPECDSEISAMSTADSVAVSDTENALTAELEETDIMNHIPNVELEDAYEDECSDFGAILQVEDGLNYVPHELALWEERRHEVTNKTMTARQDQVWNTFAFFRRIAEEKKLAAIEAAAEERRRRNLEADKDRMLWTAELQKLSASIKRSHDSKAEELQTKTETIEEAATQERSLLQARFQIIIDLEKSISDKIAKVHEGLSEFGRISPRPQVTDSLRAHCAPSLNQAKNLLDASASRKSEGIWTEKDVAHFQQQDLVMAKCLSFVKEAQEKLKARLAEQERAFEAEKSAVAVVPSVIAKSAAPPRSSFSVIKEYERLLSRIEDVSKVAEAISSEGALKKYRFLLQFDKCPKAVNLPINAMSNDVTSNFRQMTDRLISLLRGQVVEAGGNETVTTSLHPAALPFCMLRMAKMFVRQAEEQVASKQESAFPLAATIVSIWQSCPEWGDVFLGTLFKTCPYIVPYYPKLSGDAEQKIFGKKVINGVLEDDLLFYKRMGGLATIFGAIVQTPVHGESKHPCGPVKGWELMSHTLNLEPVPGVTAIILADFLNVAGHRMSAVYKLQFVKLLKCIRAQLFPRIGAGMPVVRLEEVVDGGLRSGGMMNVPKGYIATVIKPN</sequence>
<organism evidence="16">
    <name type="scientific">Notodromas monacha</name>
    <dbReference type="NCBI Taxonomy" id="399045"/>
    <lineage>
        <taxon>Eukaryota</taxon>
        <taxon>Metazoa</taxon>
        <taxon>Ecdysozoa</taxon>
        <taxon>Arthropoda</taxon>
        <taxon>Crustacea</taxon>
        <taxon>Oligostraca</taxon>
        <taxon>Ostracoda</taxon>
        <taxon>Podocopa</taxon>
        <taxon>Podocopida</taxon>
        <taxon>Cypridocopina</taxon>
        <taxon>Cypridoidea</taxon>
        <taxon>Cyprididae</taxon>
        <taxon>Notodromas</taxon>
    </lineage>
</organism>
<dbReference type="InterPro" id="IPR038506">
    <property type="entry name" value="GLE1-like_sf"/>
</dbReference>
<dbReference type="PANTHER" id="PTHR12960:SF0">
    <property type="entry name" value="MRNA EXPORT FACTOR GLE1"/>
    <property type="match status" value="1"/>
</dbReference>
<comment type="similarity">
    <text evidence="2">Belongs to the GLE1 family.</text>
</comment>
<keyword evidence="17" id="KW-1185">Reference proteome</keyword>
<evidence type="ECO:0000256" key="1">
    <source>
        <dbReference type="ARBA" id="ARBA00004567"/>
    </source>
</evidence>
<name>A0A7R9BML0_9CRUS</name>
<evidence type="ECO:0000256" key="13">
    <source>
        <dbReference type="SAM" id="Coils"/>
    </source>
</evidence>
<keyword evidence="3" id="KW-0813">Transport</keyword>
<evidence type="ECO:0000313" key="16">
    <source>
        <dbReference type="EMBL" id="CAD7277245.1"/>
    </source>
</evidence>
<dbReference type="GO" id="GO:0015031">
    <property type="term" value="P:protein transport"/>
    <property type="evidence" value="ECO:0007669"/>
    <property type="project" value="UniProtKB-KW"/>
</dbReference>
<dbReference type="GO" id="GO:0044614">
    <property type="term" value="C:nuclear pore cytoplasmic filaments"/>
    <property type="evidence" value="ECO:0007669"/>
    <property type="project" value="TreeGrafter"/>
</dbReference>
<keyword evidence="13" id="KW-0175">Coiled coil</keyword>
<dbReference type="GO" id="GO:0000822">
    <property type="term" value="F:inositol hexakisphosphate binding"/>
    <property type="evidence" value="ECO:0007669"/>
    <property type="project" value="TreeGrafter"/>
</dbReference>
<evidence type="ECO:0000256" key="12">
    <source>
        <dbReference type="ARBA" id="ARBA00030897"/>
    </source>
</evidence>
<dbReference type="Proteomes" id="UP000678499">
    <property type="component" value="Unassembled WGS sequence"/>
</dbReference>
<gene>
    <name evidence="16" type="ORF">NMOB1V02_LOCUS4980</name>
</gene>
<keyword evidence="15" id="KW-0812">Transmembrane</keyword>
<dbReference type="GO" id="GO:0005543">
    <property type="term" value="F:phospholipid binding"/>
    <property type="evidence" value="ECO:0007669"/>
    <property type="project" value="TreeGrafter"/>
</dbReference>
<dbReference type="InterPro" id="IPR012476">
    <property type="entry name" value="GLE1"/>
</dbReference>
<evidence type="ECO:0000256" key="15">
    <source>
        <dbReference type="SAM" id="Phobius"/>
    </source>
</evidence>
<dbReference type="OrthoDB" id="6341590at2759"/>
<keyword evidence="4" id="KW-0509">mRNA transport</keyword>
<dbReference type="EMBL" id="OA882880">
    <property type="protein sequence ID" value="CAD7277245.1"/>
    <property type="molecule type" value="Genomic_DNA"/>
</dbReference>
<dbReference type="GO" id="GO:0005737">
    <property type="term" value="C:cytoplasm"/>
    <property type="evidence" value="ECO:0007669"/>
    <property type="project" value="TreeGrafter"/>
</dbReference>
<proteinExistence type="inferred from homology"/>
<comment type="subcellular location">
    <subcellularLocation>
        <location evidence="1">Nucleus</location>
        <location evidence="1">Nuclear pore complex</location>
    </subcellularLocation>
</comment>
<keyword evidence="15" id="KW-0472">Membrane</keyword>
<dbReference type="PANTHER" id="PTHR12960">
    <property type="entry name" value="GLE-1-RELATED"/>
    <property type="match status" value="1"/>
</dbReference>
<feature type="region of interest" description="Disordered" evidence="14">
    <location>
        <begin position="1"/>
        <end position="85"/>
    </location>
</feature>
<dbReference type="GO" id="GO:0031369">
    <property type="term" value="F:translation initiation factor binding"/>
    <property type="evidence" value="ECO:0007669"/>
    <property type="project" value="TreeGrafter"/>
</dbReference>
<evidence type="ECO:0000256" key="9">
    <source>
        <dbReference type="ARBA" id="ARBA00024680"/>
    </source>
</evidence>
<evidence type="ECO:0000256" key="3">
    <source>
        <dbReference type="ARBA" id="ARBA00022448"/>
    </source>
</evidence>
<comment type="function">
    <text evidence="9">Required for the export of mRNAs containing poly(A) tails from the nucleus into the cytoplasm. May be involved in the terminal step of the mRNA transport through the nuclear pore complex (NPC).</text>
</comment>
<evidence type="ECO:0000256" key="14">
    <source>
        <dbReference type="SAM" id="MobiDB-lite"/>
    </source>
</evidence>
<evidence type="ECO:0000313" key="17">
    <source>
        <dbReference type="Proteomes" id="UP000678499"/>
    </source>
</evidence>
<keyword evidence="6" id="KW-0811">Translocation</keyword>
<feature type="coiled-coil region" evidence="13">
    <location>
        <begin position="673"/>
        <end position="700"/>
    </location>
</feature>
<dbReference type="Pfam" id="PF07817">
    <property type="entry name" value="GLE1"/>
    <property type="match status" value="1"/>
</dbReference>
<feature type="transmembrane region" description="Helical" evidence="15">
    <location>
        <begin position="189"/>
        <end position="208"/>
    </location>
</feature>
<keyword evidence="8" id="KW-0539">Nucleus</keyword>
<reference evidence="16" key="1">
    <citation type="submission" date="2020-11" db="EMBL/GenBank/DDBJ databases">
        <authorList>
            <person name="Tran Van P."/>
        </authorList>
    </citation>
    <scope>NUCLEOTIDE SEQUENCE</scope>
</reference>
<protein>
    <recommendedName>
        <fullName evidence="10">mRNA export factor GLE1</fullName>
    </recommendedName>
    <alternativeName>
        <fullName evidence="12">GLE1 RNA export mediator</fullName>
    </alternativeName>
    <alternativeName>
        <fullName evidence="11">Nucleoporin GLE1</fullName>
    </alternativeName>
</protein>
<dbReference type="AlphaFoldDB" id="A0A7R9BML0"/>
<keyword evidence="7" id="KW-0906">Nuclear pore complex</keyword>
<dbReference type="GO" id="GO:0016973">
    <property type="term" value="P:poly(A)+ mRNA export from nucleus"/>
    <property type="evidence" value="ECO:0007669"/>
    <property type="project" value="InterPro"/>
</dbReference>
<evidence type="ECO:0000256" key="6">
    <source>
        <dbReference type="ARBA" id="ARBA00023010"/>
    </source>
</evidence>
<evidence type="ECO:0000256" key="11">
    <source>
        <dbReference type="ARBA" id="ARBA00029983"/>
    </source>
</evidence>
<feature type="transmembrane region" description="Helical" evidence="15">
    <location>
        <begin position="215"/>
        <end position="237"/>
    </location>
</feature>
<evidence type="ECO:0000256" key="4">
    <source>
        <dbReference type="ARBA" id="ARBA00022816"/>
    </source>
</evidence>
<dbReference type="Gene3D" id="1.25.40.510">
    <property type="entry name" value="GLE1-like"/>
    <property type="match status" value="1"/>
</dbReference>
<accession>A0A7R9BML0</accession>
<dbReference type="EMBL" id="CAJPEX010000843">
    <property type="protein sequence ID" value="CAG0917397.1"/>
    <property type="molecule type" value="Genomic_DNA"/>
</dbReference>